<dbReference type="GO" id="GO:0004674">
    <property type="term" value="F:protein serine/threonine kinase activity"/>
    <property type="evidence" value="ECO:0007669"/>
    <property type="project" value="UniProtKB-KW"/>
</dbReference>
<keyword evidence="9" id="KW-0812">Transmembrane</keyword>
<keyword evidence="7" id="KW-0067">ATP-binding</keyword>
<dbReference type="InterPro" id="IPR011009">
    <property type="entry name" value="Kinase-like_dom_sf"/>
</dbReference>
<evidence type="ECO:0000256" key="6">
    <source>
        <dbReference type="ARBA" id="ARBA00022777"/>
    </source>
</evidence>
<dbReference type="InterPro" id="IPR045133">
    <property type="entry name" value="IRE1/2-like"/>
</dbReference>
<keyword evidence="2" id="KW-0723">Serine/threonine-protein kinase</keyword>
<dbReference type="InterPro" id="IPR000719">
    <property type="entry name" value="Prot_kinase_dom"/>
</dbReference>
<name>A0A914VCZ0_9BILA</name>
<dbReference type="Gene3D" id="1.20.1440.180">
    <property type="entry name" value="KEN domain"/>
    <property type="match status" value="1"/>
</dbReference>
<evidence type="ECO:0000313" key="12">
    <source>
        <dbReference type="WBParaSite" id="PSAMB.scaffold1799size27778.g14931.t1"/>
    </source>
</evidence>
<dbReference type="InterPro" id="IPR008271">
    <property type="entry name" value="Ser/Thr_kinase_AS"/>
</dbReference>
<evidence type="ECO:0000256" key="5">
    <source>
        <dbReference type="ARBA" id="ARBA00022741"/>
    </source>
</evidence>
<dbReference type="EC" id="2.7.11.1" evidence="1"/>
<dbReference type="CDD" id="cd13982">
    <property type="entry name" value="STKc_IRE1"/>
    <property type="match status" value="1"/>
</dbReference>
<accession>A0A914VCZ0</accession>
<organism evidence="11 12">
    <name type="scientific">Plectus sambesii</name>
    <dbReference type="NCBI Taxonomy" id="2011161"/>
    <lineage>
        <taxon>Eukaryota</taxon>
        <taxon>Metazoa</taxon>
        <taxon>Ecdysozoa</taxon>
        <taxon>Nematoda</taxon>
        <taxon>Chromadorea</taxon>
        <taxon>Plectida</taxon>
        <taxon>Plectina</taxon>
        <taxon>Plectoidea</taxon>
        <taxon>Plectidae</taxon>
        <taxon>Plectus</taxon>
    </lineage>
</organism>
<dbReference type="GO" id="GO:0006397">
    <property type="term" value="P:mRNA processing"/>
    <property type="evidence" value="ECO:0007669"/>
    <property type="project" value="InterPro"/>
</dbReference>
<dbReference type="GO" id="GO:0051082">
    <property type="term" value="F:unfolded protein binding"/>
    <property type="evidence" value="ECO:0007669"/>
    <property type="project" value="TreeGrafter"/>
</dbReference>
<evidence type="ECO:0000313" key="11">
    <source>
        <dbReference type="Proteomes" id="UP000887566"/>
    </source>
</evidence>
<dbReference type="PROSITE" id="PS00108">
    <property type="entry name" value="PROTEIN_KINASE_ST"/>
    <property type="match status" value="1"/>
</dbReference>
<dbReference type="PANTHER" id="PTHR13954:SF6">
    <property type="entry name" value="NON-SPECIFIC SERINE_THREONINE PROTEIN KINASE"/>
    <property type="match status" value="1"/>
</dbReference>
<feature type="compositionally biased region" description="Basic and acidic residues" evidence="8">
    <location>
        <begin position="1"/>
        <end position="10"/>
    </location>
</feature>
<feature type="region of interest" description="Disordered" evidence="8">
    <location>
        <begin position="1"/>
        <end position="30"/>
    </location>
</feature>
<dbReference type="InterPro" id="IPR038357">
    <property type="entry name" value="KEN_sf"/>
</dbReference>
<dbReference type="Pfam" id="PF00069">
    <property type="entry name" value="Pkinase"/>
    <property type="match status" value="1"/>
</dbReference>
<feature type="domain" description="Protein kinase" evidence="10">
    <location>
        <begin position="298"/>
        <end position="556"/>
    </location>
</feature>
<protein>
    <recommendedName>
        <fullName evidence="1">non-specific serine/threonine protein kinase</fullName>
        <ecNumber evidence="1">2.7.11.1</ecNumber>
    </recommendedName>
</protein>
<proteinExistence type="predicted"/>
<dbReference type="WBParaSite" id="PSAMB.scaffold1799size27778.g14931.t1">
    <property type="protein sequence ID" value="PSAMB.scaffold1799size27778.g14931.t1"/>
    <property type="gene ID" value="PSAMB.scaffold1799size27778.g14931"/>
</dbReference>
<keyword evidence="9" id="KW-0472">Membrane</keyword>
<reference evidence="12" key="1">
    <citation type="submission" date="2022-11" db="UniProtKB">
        <authorList>
            <consortium name="WormBaseParasite"/>
        </authorList>
    </citation>
    <scope>IDENTIFICATION</scope>
</reference>
<dbReference type="GO" id="GO:0005524">
    <property type="term" value="F:ATP binding"/>
    <property type="evidence" value="ECO:0007669"/>
    <property type="project" value="UniProtKB-KW"/>
</dbReference>
<sequence>MNGNEPRRDYCAFGRARGRRSKSAEGGQPPRCLPVGIRTFRSDVVSVSSLRVCGPNAGQATGRDWVDDFLHAQSKSTDQPKSLYPTLYVGETKNGLYALPAFVDERTITIAPKYLGPPLIEGPTPIAGQSADAPYNSPSERPIIRINVNMPTITHRTVDGEFLLLGYHETPSVMRSDLIPMRTHGTWTPSFPHIAFVPTAGEIARNSDRTASSGGHDWTLDVILWQLWTRYPRYITAAVVGVLTLFTLVVWMCGRQSASSIMAEPRSAQTSKRGMRSFWPLVEEEVPDGWMPVGKILYDPHAILGRGCEGTIVYKGRFDGREVAVKRVVSDFLRLADREVDLLRESDTHPHVIRYFCMESDSQFRYIALELCVATLQDFIEKEGIRERCPLNALDILHQASIGLAHLHSLKMVHRDIKPQNVLLSVPNQKGEIRALISDFGLCKRLQLGRNSVSRRSGVAGTDGWIAPEALQDEASVTCAADLFSLGCVFYYVLTNGSHPFGDSLRRQANILQGEYSLKELNASTNAIGVSLIEAMLSKEPALRPTAEAVRMHPFFWTKDRQLQFFSDVSDRVEKEEEVSPVVRRLEKNNRGIVTQNWRQVICQFLAEGNRKNIRLLLILD</sequence>
<keyword evidence="11" id="KW-1185">Reference proteome</keyword>
<evidence type="ECO:0000256" key="3">
    <source>
        <dbReference type="ARBA" id="ARBA00022679"/>
    </source>
</evidence>
<evidence type="ECO:0000256" key="4">
    <source>
        <dbReference type="ARBA" id="ARBA00022729"/>
    </source>
</evidence>
<evidence type="ECO:0000256" key="7">
    <source>
        <dbReference type="ARBA" id="ARBA00022840"/>
    </source>
</evidence>
<dbReference type="FunFam" id="3.30.200.20:FF:000077">
    <property type="entry name" value="Putative Serine/threonine-protein kinase/endoribonuclease IRE1"/>
    <property type="match status" value="1"/>
</dbReference>
<keyword evidence="3" id="KW-0808">Transferase</keyword>
<dbReference type="GO" id="GO:0004521">
    <property type="term" value="F:RNA endonuclease activity"/>
    <property type="evidence" value="ECO:0007669"/>
    <property type="project" value="InterPro"/>
</dbReference>
<evidence type="ECO:0000256" key="2">
    <source>
        <dbReference type="ARBA" id="ARBA00022527"/>
    </source>
</evidence>
<evidence type="ECO:0000259" key="10">
    <source>
        <dbReference type="PROSITE" id="PS50011"/>
    </source>
</evidence>
<dbReference type="GO" id="GO:0070059">
    <property type="term" value="P:intrinsic apoptotic signaling pathway in response to endoplasmic reticulum stress"/>
    <property type="evidence" value="ECO:0007669"/>
    <property type="project" value="TreeGrafter"/>
</dbReference>
<keyword evidence="6" id="KW-0418">Kinase</keyword>
<feature type="transmembrane region" description="Helical" evidence="9">
    <location>
        <begin position="234"/>
        <end position="252"/>
    </location>
</feature>
<dbReference type="SMART" id="SM00220">
    <property type="entry name" value="S_TKc"/>
    <property type="match status" value="1"/>
</dbReference>
<dbReference type="Proteomes" id="UP000887566">
    <property type="component" value="Unplaced"/>
</dbReference>
<dbReference type="SUPFAM" id="SSF56112">
    <property type="entry name" value="Protein kinase-like (PK-like)"/>
    <property type="match status" value="1"/>
</dbReference>
<dbReference type="GO" id="GO:1990604">
    <property type="term" value="C:IRE1-TRAF2-ASK1 complex"/>
    <property type="evidence" value="ECO:0007669"/>
    <property type="project" value="TreeGrafter"/>
</dbReference>
<dbReference type="PANTHER" id="PTHR13954">
    <property type="entry name" value="IRE1-RELATED"/>
    <property type="match status" value="1"/>
</dbReference>
<dbReference type="Gene3D" id="3.30.200.20">
    <property type="entry name" value="Phosphorylase Kinase, domain 1"/>
    <property type="match status" value="1"/>
</dbReference>
<dbReference type="PROSITE" id="PS50011">
    <property type="entry name" value="PROTEIN_KINASE_DOM"/>
    <property type="match status" value="1"/>
</dbReference>
<dbReference type="Pfam" id="PF06479">
    <property type="entry name" value="Ribonuc_2-5A"/>
    <property type="match status" value="1"/>
</dbReference>
<keyword evidence="5" id="KW-0547">Nucleotide-binding</keyword>
<evidence type="ECO:0000256" key="1">
    <source>
        <dbReference type="ARBA" id="ARBA00012513"/>
    </source>
</evidence>
<evidence type="ECO:0000256" key="8">
    <source>
        <dbReference type="SAM" id="MobiDB-lite"/>
    </source>
</evidence>
<keyword evidence="9" id="KW-1133">Transmembrane helix</keyword>
<dbReference type="Gene3D" id="1.10.510.10">
    <property type="entry name" value="Transferase(Phosphotransferase) domain 1"/>
    <property type="match status" value="1"/>
</dbReference>
<keyword evidence="4" id="KW-0732">Signal</keyword>
<dbReference type="AlphaFoldDB" id="A0A914VCZ0"/>
<evidence type="ECO:0000256" key="9">
    <source>
        <dbReference type="SAM" id="Phobius"/>
    </source>
</evidence>
<dbReference type="GO" id="GO:0036498">
    <property type="term" value="P:IRE1-mediated unfolded protein response"/>
    <property type="evidence" value="ECO:0007669"/>
    <property type="project" value="TreeGrafter"/>
</dbReference>
<dbReference type="InterPro" id="IPR010513">
    <property type="entry name" value="KEN_dom"/>
</dbReference>